<proteinExistence type="predicted"/>
<dbReference type="Proteomes" id="UP000606889">
    <property type="component" value="Unassembled WGS sequence"/>
</dbReference>
<keyword evidence="3" id="KW-1185">Reference proteome</keyword>
<dbReference type="PROSITE" id="PS51257">
    <property type="entry name" value="PROKAR_LIPOPROTEIN"/>
    <property type="match status" value="1"/>
</dbReference>
<evidence type="ECO:0000256" key="1">
    <source>
        <dbReference type="SAM" id="SignalP"/>
    </source>
</evidence>
<organism evidence="2 3">
    <name type="scientific">Christensenella tenuis</name>
    <dbReference type="NCBI Taxonomy" id="2763033"/>
    <lineage>
        <taxon>Bacteria</taxon>
        <taxon>Bacillati</taxon>
        <taxon>Bacillota</taxon>
        <taxon>Clostridia</taxon>
        <taxon>Christensenellales</taxon>
        <taxon>Christensenellaceae</taxon>
        <taxon>Christensenella</taxon>
    </lineage>
</organism>
<gene>
    <name evidence="2" type="ORF">H8S18_03445</name>
</gene>
<feature type="chain" id="PRO_5045404586" description="DUF5666 domain-containing protein" evidence="1">
    <location>
        <begin position="22"/>
        <end position="236"/>
    </location>
</feature>
<evidence type="ECO:0000313" key="2">
    <source>
        <dbReference type="EMBL" id="MBC5647387.1"/>
    </source>
</evidence>
<dbReference type="EMBL" id="JACOON010000001">
    <property type="protein sequence ID" value="MBC5647387.1"/>
    <property type="molecule type" value="Genomic_DNA"/>
</dbReference>
<evidence type="ECO:0008006" key="4">
    <source>
        <dbReference type="Google" id="ProtNLM"/>
    </source>
</evidence>
<accession>A0ABR7EC86</accession>
<sequence length="236" mass="24444">MMKKSLLGTLALAICSLFVLAGCSPASEPSVSASPSDDLILAVTGTVTDITMADGTTSITVDGSDTDSGATYQSMILHLTDQTPVEKDGGTSSYQEGTIHAGDTVEAYFSASTPVTASEPPQGSPDKLIVTAQEEGGMTADVQKEFNGTITEITEDGDYLLVYVQKAEGGDAVDDLRAVVSADTIISSESEPGKTLAMKDLAKGQKVTVTTDGRMTFSIPPQANAQTIVLHDAEAK</sequence>
<reference evidence="2 3" key="1">
    <citation type="submission" date="2020-08" db="EMBL/GenBank/DDBJ databases">
        <title>Genome public.</title>
        <authorList>
            <person name="Liu C."/>
            <person name="Sun Q."/>
        </authorList>
    </citation>
    <scope>NUCLEOTIDE SEQUENCE [LARGE SCALE GENOMIC DNA]</scope>
    <source>
        <strain evidence="2 3">NSJ-35</strain>
    </source>
</reference>
<evidence type="ECO:0000313" key="3">
    <source>
        <dbReference type="Proteomes" id="UP000606889"/>
    </source>
</evidence>
<protein>
    <recommendedName>
        <fullName evidence="4">DUF5666 domain-containing protein</fullName>
    </recommendedName>
</protein>
<keyword evidence="1" id="KW-0732">Signal</keyword>
<dbReference type="RefSeq" id="WP_186856886.1">
    <property type="nucleotide sequence ID" value="NZ_JACOON010000001.1"/>
</dbReference>
<name>A0ABR7EC86_9FIRM</name>
<comment type="caution">
    <text evidence="2">The sequence shown here is derived from an EMBL/GenBank/DDBJ whole genome shotgun (WGS) entry which is preliminary data.</text>
</comment>
<feature type="signal peptide" evidence="1">
    <location>
        <begin position="1"/>
        <end position="21"/>
    </location>
</feature>